<feature type="transmembrane region" description="Helical" evidence="7">
    <location>
        <begin position="163"/>
        <end position="185"/>
    </location>
</feature>
<dbReference type="FunCoup" id="A0A1S3JZD6">
    <property type="interactions" value="102"/>
</dbReference>
<keyword evidence="8" id="KW-1185">Reference proteome</keyword>
<dbReference type="Proteomes" id="UP000085678">
    <property type="component" value="Unplaced"/>
</dbReference>
<feature type="compositionally biased region" description="Polar residues" evidence="6">
    <location>
        <begin position="24"/>
        <end position="37"/>
    </location>
</feature>
<sequence>MPGGRRLLPRSQAASNLVHRSPKSESNTSNGNTPTDDMASQQQVILKHVHIPDIPSDSNLLFELILFVYCVVAMCMQYINLYKTVWWLPHSHATYAVNFYLIDPHLVLFLVLLFSRRLIWCWVKEVYGGKSSKSCCYWFVQLLKLLVTGCALSLFGWAAYHVVLTHTLLHSLFLCYPLVIYFILFGPNVKPLFDRSLVWPASVSDKSSPKHRSRDRDNSEIVLRHTCSSSPEAIREEVESFKQDFNNRVKQVLFNSMLCAYYVGFVPISFAQNTLYYDAWWVGQHVVLVWISAFIMFMVHFLSPKYTDMLHKCALHLGRWQKVEGRHAHVPYNPWSELQVWHQGALVKHVKGLFRAEGFNNTAEPGNSMHTRFYFLFYHPLRVGGWLLLLTTLLIGYQFFTLTQCTEWSHTLTLAVILFANYYILFKLLRDQFILRQCYRDEKTLLQQPKE</sequence>
<keyword evidence="4 7" id="KW-1133">Transmembrane helix</keyword>
<dbReference type="RefSeq" id="XP_013415459.1">
    <property type="nucleotide sequence ID" value="XM_013560005.1"/>
</dbReference>
<evidence type="ECO:0000313" key="8">
    <source>
        <dbReference type="Proteomes" id="UP000085678"/>
    </source>
</evidence>
<dbReference type="OMA" id="RFKQLIF"/>
<protein>
    <submittedName>
        <fullName evidence="9">Transmembrane protein 39A</fullName>
    </submittedName>
</protein>
<dbReference type="OrthoDB" id="438179at2759"/>
<comment type="similarity">
    <text evidence="2">Belongs to the TMEM39 family.</text>
</comment>
<keyword evidence="5 7" id="KW-0472">Membrane</keyword>
<feature type="transmembrane region" description="Helical" evidence="7">
    <location>
        <begin position="252"/>
        <end position="270"/>
    </location>
</feature>
<dbReference type="STRING" id="7574.A0A1S3JZD6"/>
<evidence type="ECO:0000256" key="7">
    <source>
        <dbReference type="SAM" id="Phobius"/>
    </source>
</evidence>
<evidence type="ECO:0000313" key="9">
    <source>
        <dbReference type="RefSeq" id="XP_013415459.1"/>
    </source>
</evidence>
<gene>
    <name evidence="9" type="primary">LOC106177276</name>
</gene>
<feature type="transmembrane region" description="Helical" evidence="7">
    <location>
        <begin position="60"/>
        <end position="81"/>
    </location>
</feature>
<dbReference type="PANTHER" id="PTHR12995">
    <property type="entry name" value="FI21814P1"/>
    <property type="match status" value="1"/>
</dbReference>
<dbReference type="AlphaFoldDB" id="A0A1S3JZD6"/>
<evidence type="ECO:0000256" key="2">
    <source>
        <dbReference type="ARBA" id="ARBA00010737"/>
    </source>
</evidence>
<dbReference type="KEGG" id="lak:106177276"/>
<feature type="transmembrane region" description="Helical" evidence="7">
    <location>
        <begin position="408"/>
        <end position="426"/>
    </location>
</feature>
<feature type="transmembrane region" description="Helical" evidence="7">
    <location>
        <begin position="135"/>
        <end position="157"/>
    </location>
</feature>
<feature type="transmembrane region" description="Helical" evidence="7">
    <location>
        <begin position="282"/>
        <end position="302"/>
    </location>
</feature>
<name>A0A1S3JZD6_LINAN</name>
<evidence type="ECO:0000256" key="4">
    <source>
        <dbReference type="ARBA" id="ARBA00022989"/>
    </source>
</evidence>
<dbReference type="GO" id="GO:0016020">
    <property type="term" value="C:membrane"/>
    <property type="evidence" value="ECO:0007669"/>
    <property type="project" value="UniProtKB-SubCell"/>
</dbReference>
<comment type="subcellular location">
    <subcellularLocation>
        <location evidence="1">Membrane</location>
        <topology evidence="1">Multi-pass membrane protein</topology>
    </subcellularLocation>
</comment>
<evidence type="ECO:0000256" key="5">
    <source>
        <dbReference type="ARBA" id="ARBA00023136"/>
    </source>
</evidence>
<dbReference type="InterPro" id="IPR019397">
    <property type="entry name" value="Uncharacterised_TMEM39"/>
</dbReference>
<dbReference type="GeneID" id="106177276"/>
<feature type="region of interest" description="Disordered" evidence="6">
    <location>
        <begin position="1"/>
        <end position="37"/>
    </location>
</feature>
<dbReference type="PANTHER" id="PTHR12995:SF4">
    <property type="entry name" value="FI21814P1"/>
    <property type="match status" value="1"/>
</dbReference>
<reference evidence="9" key="1">
    <citation type="submission" date="2025-08" db="UniProtKB">
        <authorList>
            <consortium name="RefSeq"/>
        </authorList>
    </citation>
    <scope>IDENTIFICATION</scope>
    <source>
        <tissue evidence="9">Gonads</tissue>
    </source>
</reference>
<dbReference type="InParanoid" id="A0A1S3JZD6"/>
<accession>A0A1S3JZD6</accession>
<evidence type="ECO:0000256" key="1">
    <source>
        <dbReference type="ARBA" id="ARBA00004141"/>
    </source>
</evidence>
<proteinExistence type="inferred from homology"/>
<evidence type="ECO:0000256" key="6">
    <source>
        <dbReference type="SAM" id="MobiDB-lite"/>
    </source>
</evidence>
<keyword evidence="3 7" id="KW-0812">Transmembrane</keyword>
<dbReference type="Pfam" id="PF10271">
    <property type="entry name" value="Tmp39"/>
    <property type="match status" value="1"/>
</dbReference>
<organism evidence="8 9">
    <name type="scientific">Lingula anatina</name>
    <name type="common">Brachiopod</name>
    <name type="synonym">Lingula unguis</name>
    <dbReference type="NCBI Taxonomy" id="7574"/>
    <lineage>
        <taxon>Eukaryota</taxon>
        <taxon>Metazoa</taxon>
        <taxon>Spiralia</taxon>
        <taxon>Lophotrochozoa</taxon>
        <taxon>Brachiopoda</taxon>
        <taxon>Linguliformea</taxon>
        <taxon>Lingulata</taxon>
        <taxon>Lingulida</taxon>
        <taxon>Linguloidea</taxon>
        <taxon>Lingulidae</taxon>
        <taxon>Lingula</taxon>
    </lineage>
</organism>
<evidence type="ECO:0000256" key="3">
    <source>
        <dbReference type="ARBA" id="ARBA00022692"/>
    </source>
</evidence>
<feature type="transmembrane region" description="Helical" evidence="7">
    <location>
        <begin position="383"/>
        <end position="402"/>
    </location>
</feature>
<feature type="transmembrane region" description="Helical" evidence="7">
    <location>
        <begin position="93"/>
        <end position="114"/>
    </location>
</feature>